<keyword evidence="7" id="KW-1185">Reference proteome</keyword>
<evidence type="ECO:0000256" key="1">
    <source>
        <dbReference type="ARBA" id="ARBA00022598"/>
    </source>
</evidence>
<dbReference type="Gene3D" id="3.40.50.20">
    <property type="match status" value="1"/>
</dbReference>
<evidence type="ECO:0000259" key="5">
    <source>
        <dbReference type="PROSITE" id="PS50975"/>
    </source>
</evidence>
<dbReference type="EMBL" id="JARMAB010000040">
    <property type="protein sequence ID" value="MED1205735.1"/>
    <property type="molecule type" value="Genomic_DNA"/>
</dbReference>
<evidence type="ECO:0000313" key="7">
    <source>
        <dbReference type="Proteomes" id="UP001341444"/>
    </source>
</evidence>
<dbReference type="Pfam" id="PF13535">
    <property type="entry name" value="ATP-grasp_4"/>
    <property type="match status" value="1"/>
</dbReference>
<evidence type="ECO:0000256" key="3">
    <source>
        <dbReference type="ARBA" id="ARBA00022840"/>
    </source>
</evidence>
<comment type="caution">
    <text evidence="6">The sequence shown here is derived from an EMBL/GenBank/DDBJ whole genome shotgun (WGS) entry which is preliminary data.</text>
</comment>
<keyword evidence="1" id="KW-0436">Ligase</keyword>
<reference evidence="6 7" key="1">
    <citation type="submission" date="2023-03" db="EMBL/GenBank/DDBJ databases">
        <title>Bacillus Genome Sequencing.</title>
        <authorList>
            <person name="Dunlap C."/>
        </authorList>
    </citation>
    <scope>NUCLEOTIDE SEQUENCE [LARGE SCALE GENOMIC DNA]</scope>
    <source>
        <strain evidence="6 7">B-23453</strain>
    </source>
</reference>
<gene>
    <name evidence="6" type="ORF">P4T90_22120</name>
</gene>
<dbReference type="InterPro" id="IPR011761">
    <property type="entry name" value="ATP-grasp"/>
</dbReference>
<sequence length="407" mass="46182">MKTFIFIGTNKSGSSREAIRAADRLGFFTVLFTNRKQFLNQRAEFPDVHLMLFSDLDDVDSLKNRISILSSEGKKINGIMSFMDSYVQIAAQLSEEFGLGTYSLKAISAMENKLETRTILQYHPSTPFYIKYNSDQPLDDFVESVTPSFPLVVKSPFSTGSKDVLFVNNKEEFKKTLSKLSAKEEDILIEEYLQGPQYLIEVLVHNGYVSIVAIIEQQITYFQHFIVTGYALLAEVQESFYNSIFATVSSILHQLGLKNGACHFEMRWVNGEWKLIEINPRISGGAMNRMIEVAYGINLVEETIRVYLGNKPNLTKKQNKFVYTHYLTVNETGTLVKVTGRNRCSKYPGVEEVFIKPRKGKVLHSPKSMGDRYGYVMAASNSQEEAKKIAIEAAKEITFNLNPNINR</sequence>
<evidence type="ECO:0000313" key="6">
    <source>
        <dbReference type="EMBL" id="MED1205735.1"/>
    </source>
</evidence>
<dbReference type="Proteomes" id="UP001341444">
    <property type="component" value="Unassembled WGS sequence"/>
</dbReference>
<dbReference type="SUPFAM" id="SSF56059">
    <property type="entry name" value="Glutathione synthetase ATP-binding domain-like"/>
    <property type="match status" value="1"/>
</dbReference>
<protein>
    <submittedName>
        <fullName evidence="6">ATP-grasp domain-containing protein</fullName>
    </submittedName>
</protein>
<dbReference type="InterPro" id="IPR041472">
    <property type="entry name" value="BL00235/CARNS1_N"/>
</dbReference>
<proteinExistence type="predicted"/>
<dbReference type="Pfam" id="PF18603">
    <property type="entry name" value="LAL_C2"/>
    <property type="match status" value="1"/>
</dbReference>
<dbReference type="PANTHER" id="PTHR43585:SF2">
    <property type="entry name" value="ATP-GRASP ENZYME FSQD"/>
    <property type="match status" value="1"/>
</dbReference>
<dbReference type="InterPro" id="IPR040570">
    <property type="entry name" value="LAL_C2"/>
</dbReference>
<feature type="domain" description="ATP-grasp" evidence="5">
    <location>
        <begin position="116"/>
        <end position="308"/>
    </location>
</feature>
<dbReference type="Pfam" id="PF18130">
    <property type="entry name" value="ATPgrasp_N"/>
    <property type="match status" value="1"/>
</dbReference>
<keyword evidence="2 4" id="KW-0547">Nucleotide-binding</keyword>
<accession>A0ABU6MM25</accession>
<keyword evidence="3 4" id="KW-0067">ATP-binding</keyword>
<dbReference type="PROSITE" id="PS50975">
    <property type="entry name" value="ATP_GRASP"/>
    <property type="match status" value="1"/>
</dbReference>
<dbReference type="RefSeq" id="WP_066264194.1">
    <property type="nucleotide sequence ID" value="NZ_JARMAB010000040.1"/>
</dbReference>
<dbReference type="Gene3D" id="3.30.470.20">
    <property type="entry name" value="ATP-grasp fold, B domain"/>
    <property type="match status" value="1"/>
</dbReference>
<dbReference type="InterPro" id="IPR052032">
    <property type="entry name" value="ATP-dep_AA_Ligase"/>
</dbReference>
<organism evidence="6 7">
    <name type="scientific">Heyndrickxia acidicola</name>
    <dbReference type="NCBI Taxonomy" id="209389"/>
    <lineage>
        <taxon>Bacteria</taxon>
        <taxon>Bacillati</taxon>
        <taxon>Bacillota</taxon>
        <taxon>Bacilli</taxon>
        <taxon>Bacillales</taxon>
        <taxon>Bacillaceae</taxon>
        <taxon>Heyndrickxia</taxon>
    </lineage>
</organism>
<evidence type="ECO:0000256" key="4">
    <source>
        <dbReference type="PROSITE-ProRule" id="PRU00409"/>
    </source>
</evidence>
<dbReference type="PANTHER" id="PTHR43585">
    <property type="entry name" value="FUMIPYRROLE BIOSYNTHESIS PROTEIN C"/>
    <property type="match status" value="1"/>
</dbReference>
<name>A0ABU6MM25_9BACI</name>
<evidence type="ECO:0000256" key="2">
    <source>
        <dbReference type="ARBA" id="ARBA00022741"/>
    </source>
</evidence>